<keyword evidence="4 5" id="KW-0472">Membrane</keyword>
<evidence type="ECO:0000256" key="1">
    <source>
        <dbReference type="ARBA" id="ARBA00004141"/>
    </source>
</evidence>
<keyword evidence="3 5" id="KW-1133">Transmembrane helix</keyword>
<keyword evidence="7" id="KW-1185">Reference proteome</keyword>
<dbReference type="HOGENOM" id="CLU_135915_1_1_10"/>
<dbReference type="eggNOG" id="COG4095">
    <property type="taxonomic scope" value="Bacteria"/>
</dbReference>
<proteinExistence type="predicted"/>
<dbReference type="GO" id="GO:0016020">
    <property type="term" value="C:membrane"/>
    <property type="evidence" value="ECO:0007669"/>
    <property type="project" value="UniProtKB-SubCell"/>
</dbReference>
<dbReference type="Pfam" id="PF04193">
    <property type="entry name" value="PQ-loop"/>
    <property type="match status" value="1"/>
</dbReference>
<evidence type="ECO:0000256" key="2">
    <source>
        <dbReference type="ARBA" id="ARBA00022692"/>
    </source>
</evidence>
<dbReference type="NCBIfam" id="NF037968">
    <property type="entry name" value="SemiSWEET_2"/>
    <property type="match status" value="1"/>
</dbReference>
<dbReference type="EMBL" id="CP003156">
    <property type="protein sequence ID" value="AEV32114.1"/>
    <property type="molecule type" value="Genomic_DNA"/>
</dbReference>
<evidence type="ECO:0008006" key="8">
    <source>
        <dbReference type="Google" id="ProtNLM"/>
    </source>
</evidence>
<dbReference type="InterPro" id="IPR047662">
    <property type="entry name" value="SemiSWEET"/>
</dbReference>
<dbReference type="GO" id="GO:0051119">
    <property type="term" value="F:sugar transmembrane transporter activity"/>
    <property type="evidence" value="ECO:0007669"/>
    <property type="project" value="InterPro"/>
</dbReference>
<name>G8R4M5_OWEHD</name>
<feature type="transmembrane region" description="Helical" evidence="5">
    <location>
        <begin position="38"/>
        <end position="58"/>
    </location>
</feature>
<dbReference type="KEGG" id="oho:Oweho_1108"/>
<accession>G8R4M5</accession>
<evidence type="ECO:0000256" key="3">
    <source>
        <dbReference type="ARBA" id="ARBA00022989"/>
    </source>
</evidence>
<evidence type="ECO:0000256" key="5">
    <source>
        <dbReference type="SAM" id="Phobius"/>
    </source>
</evidence>
<organism evidence="6 7">
    <name type="scientific">Owenweeksia hongkongensis (strain DSM 17368 / CIP 108786 / JCM 12287 / NRRL B-23963 / UST20020801)</name>
    <dbReference type="NCBI Taxonomy" id="926562"/>
    <lineage>
        <taxon>Bacteria</taxon>
        <taxon>Pseudomonadati</taxon>
        <taxon>Bacteroidota</taxon>
        <taxon>Flavobacteriia</taxon>
        <taxon>Flavobacteriales</taxon>
        <taxon>Owenweeksiaceae</taxon>
        <taxon>Owenweeksia</taxon>
    </lineage>
</organism>
<feature type="transmembrane region" description="Helical" evidence="5">
    <location>
        <begin position="64"/>
        <end position="83"/>
    </location>
</feature>
<feature type="transmembrane region" description="Helical" evidence="5">
    <location>
        <begin position="6"/>
        <end position="26"/>
    </location>
</feature>
<evidence type="ECO:0000256" key="4">
    <source>
        <dbReference type="ARBA" id="ARBA00023136"/>
    </source>
</evidence>
<evidence type="ECO:0000313" key="7">
    <source>
        <dbReference type="Proteomes" id="UP000005631"/>
    </source>
</evidence>
<protein>
    <recommendedName>
        <fullName evidence="8">MtN3 and saliva related transmembrane protein</fullName>
    </recommendedName>
</protein>
<dbReference type="InterPro" id="IPR006603">
    <property type="entry name" value="PQ-loop_rpt"/>
</dbReference>
<dbReference type="Proteomes" id="UP000005631">
    <property type="component" value="Chromosome"/>
</dbReference>
<dbReference type="STRING" id="926562.Oweho_1108"/>
<keyword evidence="2 5" id="KW-0812">Transmembrane</keyword>
<evidence type="ECO:0000313" key="6">
    <source>
        <dbReference type="EMBL" id="AEV32114.1"/>
    </source>
</evidence>
<dbReference type="AlphaFoldDB" id="G8R4M5"/>
<reference evidence="6 7" key="1">
    <citation type="journal article" date="2012" name="Stand. Genomic Sci.">
        <title>Genome sequence of the orange-pigmented seawater bacterium Owenweeksia hongkongensis type strain (UST20020801(T)).</title>
        <authorList>
            <person name="Riedel T."/>
            <person name="Held B."/>
            <person name="Nolan M."/>
            <person name="Lucas S."/>
            <person name="Lapidus A."/>
            <person name="Tice H."/>
            <person name="Del Rio T.G."/>
            <person name="Cheng J.F."/>
            <person name="Han C."/>
            <person name="Tapia R."/>
            <person name="Goodwin L.A."/>
            <person name="Pitluck S."/>
            <person name="Liolios K."/>
            <person name="Mavromatis K."/>
            <person name="Pagani I."/>
            <person name="Ivanova N."/>
            <person name="Mikhailova N."/>
            <person name="Pati A."/>
            <person name="Chen A."/>
            <person name="Palaniappan K."/>
            <person name="Rohde M."/>
            <person name="Tindall B.J."/>
            <person name="Detter J.C."/>
            <person name="Goker M."/>
            <person name="Woyke T."/>
            <person name="Bristow J."/>
            <person name="Eisen J.A."/>
            <person name="Markowitz V."/>
            <person name="Hugenholtz P."/>
            <person name="Klenk H.P."/>
            <person name="Kyrpides N.C."/>
        </authorList>
    </citation>
    <scope>NUCLEOTIDE SEQUENCE</scope>
    <source>
        <strain evidence="7">DSM 17368 / JCM 12287 / NRRL B-23963</strain>
    </source>
</reference>
<dbReference type="Gene3D" id="1.20.1280.290">
    <property type="match status" value="1"/>
</dbReference>
<comment type="subcellular location">
    <subcellularLocation>
        <location evidence="1">Membrane</location>
        <topology evidence="1">Multi-pass membrane protein</topology>
    </subcellularLocation>
</comment>
<sequence length="95" mass="10226">MNINWIDVIGIAAGVCTTAAVIPQLIKAYKTKKVADVSIGMFLVLITGVLLWTVYGFLKNDLAIILANGISVVLNSLLLYLLLKHGKKSTNSPNN</sequence>
<dbReference type="RefSeq" id="WP_014201474.1">
    <property type="nucleotide sequence ID" value="NC_016599.1"/>
</dbReference>
<gene>
    <name evidence="6" type="ordered locus">Oweho_1108</name>
</gene>